<dbReference type="Proteomes" id="UP001174210">
    <property type="component" value="Unassembled WGS sequence"/>
</dbReference>
<dbReference type="PROSITE" id="PS51257">
    <property type="entry name" value="PROKAR_LIPOPROTEIN"/>
    <property type="match status" value="1"/>
</dbReference>
<reference evidence="2" key="1">
    <citation type="submission" date="2023-03" db="EMBL/GenBank/DDBJ databases">
        <title>MT1 and MT2 Draft Genomes of Novel Species.</title>
        <authorList>
            <person name="Venkateswaran K."/>
        </authorList>
    </citation>
    <scope>NUCLEOTIDE SEQUENCE</scope>
    <source>
        <strain evidence="2">F6_8S_P_1A</strain>
    </source>
</reference>
<gene>
    <name evidence="2" type="ORF">P5G59_18015</name>
</gene>
<keyword evidence="3" id="KW-1185">Reference proteome</keyword>
<evidence type="ECO:0000313" key="2">
    <source>
        <dbReference type="EMBL" id="MDN4599052.1"/>
    </source>
</evidence>
<name>A0ABT8J1V5_9MICO</name>
<sequence>MATKRLRGTLGRRLIAGAVAAATIGALAACSGGGGSSDGEPSGKLQLLVSSSDATDAGFRAVNDAFEKRYPKVDVVFSTVSNDNYPATKSSRLTAGNLDLFVVKGLMETPSYAKDAATDDARLAKAGALVDLTGESFLKQYTPTLLDAQAIGGKQYAVPTGVSYYTGVFYNKKIFADNGLEIPTTWSQFTAVVDALKAKGITPFGMGGKDSWPAGLPMLASVASLYPTADDKQQLAKELWTNKAKLTDPTEVKVLQQTEYVLQNSQDGAAGTDYTSIPSGFAAGDFAMTVDGTWDQPVIDAAVAKKFDYGYFPFPGADEAKDNALLNGKTELQLAVPTSAKNKTAAMAWLKFFSDKKNYELFLQKSGFSSAQPGISTSAFLQSIGQYTKSYEPAWDQIWFANNKAGQDAVFPFNYPALTPLGSATPEQAAQAAQKAWSAAG</sequence>
<dbReference type="Pfam" id="PF01547">
    <property type="entry name" value="SBP_bac_1"/>
    <property type="match status" value="1"/>
</dbReference>
<dbReference type="Gene3D" id="3.40.190.10">
    <property type="entry name" value="Periplasmic binding protein-like II"/>
    <property type="match status" value="2"/>
</dbReference>
<dbReference type="SUPFAM" id="SSF53850">
    <property type="entry name" value="Periplasmic binding protein-like II"/>
    <property type="match status" value="1"/>
</dbReference>
<dbReference type="InterPro" id="IPR050490">
    <property type="entry name" value="Bact_solute-bd_prot1"/>
</dbReference>
<feature type="chain" id="PRO_5047296071" evidence="1">
    <location>
        <begin position="29"/>
        <end position="441"/>
    </location>
</feature>
<dbReference type="RefSeq" id="WP_301220397.1">
    <property type="nucleotide sequence ID" value="NZ_JAROCB010000005.1"/>
</dbReference>
<accession>A0ABT8J1V5</accession>
<feature type="signal peptide" evidence="1">
    <location>
        <begin position="1"/>
        <end position="28"/>
    </location>
</feature>
<dbReference type="EMBL" id="JAROCB010000005">
    <property type="protein sequence ID" value="MDN4599052.1"/>
    <property type="molecule type" value="Genomic_DNA"/>
</dbReference>
<evidence type="ECO:0000313" key="3">
    <source>
        <dbReference type="Proteomes" id="UP001174210"/>
    </source>
</evidence>
<protein>
    <submittedName>
        <fullName evidence="2">Extracellular solute-binding protein</fullName>
    </submittedName>
</protein>
<dbReference type="PANTHER" id="PTHR43649">
    <property type="entry name" value="ARABINOSE-BINDING PROTEIN-RELATED"/>
    <property type="match status" value="1"/>
</dbReference>
<dbReference type="InterPro" id="IPR006059">
    <property type="entry name" value="SBP"/>
</dbReference>
<organism evidence="2 3">
    <name type="scientific">Leifsonia virtsii</name>
    <dbReference type="NCBI Taxonomy" id="3035915"/>
    <lineage>
        <taxon>Bacteria</taxon>
        <taxon>Bacillati</taxon>
        <taxon>Actinomycetota</taxon>
        <taxon>Actinomycetes</taxon>
        <taxon>Micrococcales</taxon>
        <taxon>Microbacteriaceae</taxon>
        <taxon>Leifsonia</taxon>
    </lineage>
</organism>
<proteinExistence type="predicted"/>
<evidence type="ECO:0000256" key="1">
    <source>
        <dbReference type="SAM" id="SignalP"/>
    </source>
</evidence>
<keyword evidence="1" id="KW-0732">Signal</keyword>
<comment type="caution">
    <text evidence="2">The sequence shown here is derived from an EMBL/GenBank/DDBJ whole genome shotgun (WGS) entry which is preliminary data.</text>
</comment>